<evidence type="ECO:0000256" key="2">
    <source>
        <dbReference type="ARBA" id="ARBA00022490"/>
    </source>
</evidence>
<evidence type="ECO:0000313" key="11">
    <source>
        <dbReference type="EMBL" id="TDF99688.1"/>
    </source>
</evidence>
<accession>A0A4R5KWX9</accession>
<dbReference type="Pfam" id="PF00072">
    <property type="entry name" value="Response_reg"/>
    <property type="match status" value="1"/>
</dbReference>
<dbReference type="PANTHER" id="PTHR42713:SF3">
    <property type="entry name" value="TRANSCRIPTIONAL REGULATORY PROTEIN HPTR"/>
    <property type="match status" value="1"/>
</dbReference>
<dbReference type="PANTHER" id="PTHR42713">
    <property type="entry name" value="HISTIDINE KINASE-RELATED"/>
    <property type="match status" value="1"/>
</dbReference>
<dbReference type="SMART" id="SM00342">
    <property type="entry name" value="HTH_ARAC"/>
    <property type="match status" value="1"/>
</dbReference>
<dbReference type="EMBL" id="SMRT01000002">
    <property type="protein sequence ID" value="TDF99688.1"/>
    <property type="molecule type" value="Genomic_DNA"/>
</dbReference>
<name>A0A4R5KWX9_9BACL</name>
<feature type="modified residue" description="4-aspartylphosphate" evidence="8">
    <location>
        <position position="55"/>
    </location>
</feature>
<evidence type="ECO:0000259" key="10">
    <source>
        <dbReference type="PROSITE" id="PS50110"/>
    </source>
</evidence>
<evidence type="ECO:0000256" key="3">
    <source>
        <dbReference type="ARBA" id="ARBA00022553"/>
    </source>
</evidence>
<keyword evidence="4" id="KW-0902">Two-component regulatory system</keyword>
<sequence length="514" mass="58640">MLNIILIDDEATNIELLKRVLDWEALGYTISGTAYDGAEGLALYRRIGPDVILVDIRMPEMDGIAFIKEVRKSNTRVKMIILSAYAEFEYAQQAIEYGIHAYLLKPIDEMKLEELLLAIKEEQQSEMAKSRSMIELRYQKLLHWAETSTDAVPLPLAADELADIKPFCLVCLAYEAERNDPTGDSEAAAFLQAAIRQQPGCVAIRSDKSGGSLTIVYEAEETAIQTVVATMMELDEQCRRRYGQRLTCGISQSVIALSDFCLAYVQAVRALHAGFYRTSSASVALYEGEPPFPDWNAGDFAKKKREISEDIQSGRIGSLQRYLEQTMDSFRENRVNPEDMYRFCVELIDLLHEVFTAIDPQFGSMFEPLLSGGVRKYRRWESLKRAMEEIIVKSGSALRSLVDSNKNYAVIRKAKEFALLHFHEEQLHLQDVADHVGLSKNHFSKMYKEQTGENFWDYVIELKLELAKQMLRETNKTNFEIASLIGYSSEYHFSRTFGKQVGLTTTQYRKLHRN</sequence>
<dbReference type="OrthoDB" id="9788446at2"/>
<keyword evidence="6" id="KW-0238">DNA-binding</keyword>
<dbReference type="Gene3D" id="3.40.50.2300">
    <property type="match status" value="1"/>
</dbReference>
<dbReference type="Gene3D" id="1.10.10.60">
    <property type="entry name" value="Homeodomain-like"/>
    <property type="match status" value="2"/>
</dbReference>
<dbReference type="GO" id="GO:0000160">
    <property type="term" value="P:phosphorelay signal transduction system"/>
    <property type="evidence" value="ECO:0007669"/>
    <property type="project" value="UniProtKB-KW"/>
</dbReference>
<comment type="caution">
    <text evidence="11">The sequence shown here is derived from an EMBL/GenBank/DDBJ whole genome shotgun (WGS) entry which is preliminary data.</text>
</comment>
<keyword evidence="3 8" id="KW-0597">Phosphoprotein</keyword>
<feature type="domain" description="Response regulatory" evidence="10">
    <location>
        <begin position="3"/>
        <end position="120"/>
    </location>
</feature>
<proteinExistence type="predicted"/>
<evidence type="ECO:0000256" key="5">
    <source>
        <dbReference type="ARBA" id="ARBA00023015"/>
    </source>
</evidence>
<dbReference type="SUPFAM" id="SSF52172">
    <property type="entry name" value="CheY-like"/>
    <property type="match status" value="1"/>
</dbReference>
<evidence type="ECO:0000313" key="12">
    <source>
        <dbReference type="Proteomes" id="UP000295636"/>
    </source>
</evidence>
<evidence type="ECO:0000256" key="4">
    <source>
        <dbReference type="ARBA" id="ARBA00023012"/>
    </source>
</evidence>
<gene>
    <name evidence="11" type="ORF">E1757_07625</name>
</gene>
<comment type="subcellular location">
    <subcellularLocation>
        <location evidence="1">Cytoplasm</location>
    </subcellularLocation>
</comment>
<dbReference type="RefSeq" id="WP_133226310.1">
    <property type="nucleotide sequence ID" value="NZ_SMRT01000002.1"/>
</dbReference>
<dbReference type="Pfam" id="PF12833">
    <property type="entry name" value="HTH_18"/>
    <property type="match status" value="1"/>
</dbReference>
<evidence type="ECO:0000256" key="7">
    <source>
        <dbReference type="ARBA" id="ARBA00023163"/>
    </source>
</evidence>
<dbReference type="SMART" id="SM00448">
    <property type="entry name" value="REC"/>
    <property type="match status" value="1"/>
</dbReference>
<dbReference type="CDD" id="cd17536">
    <property type="entry name" value="REC_YesN-like"/>
    <property type="match status" value="1"/>
</dbReference>
<dbReference type="InterPro" id="IPR001789">
    <property type="entry name" value="Sig_transdc_resp-reg_receiver"/>
</dbReference>
<protein>
    <submittedName>
        <fullName evidence="11">Response regulator</fullName>
    </submittedName>
</protein>
<dbReference type="PROSITE" id="PS01124">
    <property type="entry name" value="HTH_ARAC_FAMILY_2"/>
    <property type="match status" value="1"/>
</dbReference>
<dbReference type="Proteomes" id="UP000295636">
    <property type="component" value="Unassembled WGS sequence"/>
</dbReference>
<dbReference type="SUPFAM" id="SSF46689">
    <property type="entry name" value="Homeodomain-like"/>
    <property type="match status" value="2"/>
</dbReference>
<keyword evidence="12" id="KW-1185">Reference proteome</keyword>
<feature type="domain" description="HTH araC/xylS-type" evidence="9">
    <location>
        <begin position="412"/>
        <end position="511"/>
    </location>
</feature>
<keyword evidence="7" id="KW-0804">Transcription</keyword>
<evidence type="ECO:0000259" key="9">
    <source>
        <dbReference type="PROSITE" id="PS01124"/>
    </source>
</evidence>
<evidence type="ECO:0000256" key="6">
    <source>
        <dbReference type="ARBA" id="ARBA00023125"/>
    </source>
</evidence>
<dbReference type="GO" id="GO:0005737">
    <property type="term" value="C:cytoplasm"/>
    <property type="evidence" value="ECO:0007669"/>
    <property type="project" value="UniProtKB-SubCell"/>
</dbReference>
<organism evidence="11 12">
    <name type="scientific">Paenibacillus piri</name>
    <dbReference type="NCBI Taxonomy" id="2547395"/>
    <lineage>
        <taxon>Bacteria</taxon>
        <taxon>Bacillati</taxon>
        <taxon>Bacillota</taxon>
        <taxon>Bacilli</taxon>
        <taxon>Bacillales</taxon>
        <taxon>Paenibacillaceae</taxon>
        <taxon>Paenibacillus</taxon>
    </lineage>
</organism>
<dbReference type="GO" id="GO:0003700">
    <property type="term" value="F:DNA-binding transcription factor activity"/>
    <property type="evidence" value="ECO:0007669"/>
    <property type="project" value="InterPro"/>
</dbReference>
<dbReference type="InterPro" id="IPR009057">
    <property type="entry name" value="Homeodomain-like_sf"/>
</dbReference>
<dbReference type="GO" id="GO:0043565">
    <property type="term" value="F:sequence-specific DNA binding"/>
    <property type="evidence" value="ECO:0007669"/>
    <property type="project" value="InterPro"/>
</dbReference>
<dbReference type="PROSITE" id="PS50110">
    <property type="entry name" value="RESPONSE_REGULATORY"/>
    <property type="match status" value="1"/>
</dbReference>
<dbReference type="InterPro" id="IPR051552">
    <property type="entry name" value="HptR"/>
</dbReference>
<dbReference type="InterPro" id="IPR018060">
    <property type="entry name" value="HTH_AraC"/>
</dbReference>
<evidence type="ECO:0000256" key="1">
    <source>
        <dbReference type="ARBA" id="ARBA00004496"/>
    </source>
</evidence>
<dbReference type="InterPro" id="IPR011006">
    <property type="entry name" value="CheY-like_superfamily"/>
</dbReference>
<reference evidence="11 12" key="1">
    <citation type="submission" date="2019-03" db="EMBL/GenBank/DDBJ databases">
        <title>This is whole genome sequence of Paenibacillus sp MS74 strain.</title>
        <authorList>
            <person name="Trinh H.N."/>
        </authorList>
    </citation>
    <scope>NUCLEOTIDE SEQUENCE [LARGE SCALE GENOMIC DNA]</scope>
    <source>
        <strain evidence="11 12">MS74</strain>
    </source>
</reference>
<evidence type="ECO:0000256" key="8">
    <source>
        <dbReference type="PROSITE-ProRule" id="PRU00169"/>
    </source>
</evidence>
<keyword evidence="5" id="KW-0805">Transcription regulation</keyword>
<dbReference type="AlphaFoldDB" id="A0A4R5KWX9"/>
<keyword evidence="2" id="KW-0963">Cytoplasm</keyword>